<evidence type="ECO:0000313" key="2">
    <source>
        <dbReference type="Proteomes" id="UP000052023"/>
    </source>
</evidence>
<proteinExistence type="predicted"/>
<dbReference type="Gene3D" id="1.10.790.20">
    <property type="entry name" value="Domain of unknown function DUF1476"/>
    <property type="match status" value="1"/>
</dbReference>
<protein>
    <recommendedName>
        <fullName evidence="3">Aldolase</fullName>
    </recommendedName>
</protein>
<dbReference type="Pfam" id="PF07345">
    <property type="entry name" value="ATPaseInh_sub_z"/>
    <property type="match status" value="1"/>
</dbReference>
<dbReference type="PIRSF" id="PIRSF031780">
    <property type="entry name" value="UCP031780"/>
    <property type="match status" value="1"/>
</dbReference>
<sequence length="107" mass="11635">MTTFDKREEGFEKKFALDEEQKFKAEVRRNKLLGLWAAEKLGLSGDAATAYSKEVVAADFEQAGDKDVQDKVVNDLTAKGVAVTAQEVRVKMDELIAVAAAQVKAGS</sequence>
<comment type="caution">
    <text evidence="1">The sequence shown here is derived from an EMBL/GenBank/DDBJ whole genome shotgun (WGS) entry which is preliminary data.</text>
</comment>
<keyword evidence="2" id="KW-1185">Reference proteome</keyword>
<organism evidence="1 2">
    <name type="scientific">Bradyrhizobium retamae</name>
    <dbReference type="NCBI Taxonomy" id="1300035"/>
    <lineage>
        <taxon>Bacteria</taxon>
        <taxon>Pseudomonadati</taxon>
        <taxon>Pseudomonadota</taxon>
        <taxon>Alphaproteobacteria</taxon>
        <taxon>Hyphomicrobiales</taxon>
        <taxon>Nitrobacteraceae</taxon>
        <taxon>Bradyrhizobium</taxon>
    </lineage>
</organism>
<dbReference type="InterPro" id="IPR038293">
    <property type="entry name" value="ATPase_inh_sub_z_sf"/>
</dbReference>
<accession>A0A0R3N9P5</accession>
<evidence type="ECO:0008006" key="3">
    <source>
        <dbReference type="Google" id="ProtNLM"/>
    </source>
</evidence>
<reference evidence="1 2" key="1">
    <citation type="submission" date="2014-03" db="EMBL/GenBank/DDBJ databases">
        <title>Bradyrhizobium valentinum sp. nov., isolated from effective nodules of Lupinus mariae-josephae, a lupine endemic of basic-lime soils in Eastern Spain.</title>
        <authorList>
            <person name="Duran D."/>
            <person name="Rey L."/>
            <person name="Navarro A."/>
            <person name="Busquets A."/>
            <person name="Imperial J."/>
            <person name="Ruiz-Argueso T."/>
        </authorList>
    </citation>
    <scope>NUCLEOTIDE SEQUENCE [LARGE SCALE GENOMIC DNA]</scope>
    <source>
        <strain evidence="1 2">Ro19</strain>
    </source>
</reference>
<dbReference type="RefSeq" id="WP_057843776.1">
    <property type="nucleotide sequence ID" value="NZ_LLYA01000124.1"/>
</dbReference>
<dbReference type="AlphaFoldDB" id="A0A0R3N9P5"/>
<dbReference type="EMBL" id="LLYA01000124">
    <property type="protein sequence ID" value="KRR26677.1"/>
    <property type="molecule type" value="Genomic_DNA"/>
</dbReference>
<gene>
    <name evidence="1" type="ORF">CQ13_23050</name>
</gene>
<evidence type="ECO:0000313" key="1">
    <source>
        <dbReference type="EMBL" id="KRR26677.1"/>
    </source>
</evidence>
<dbReference type="Proteomes" id="UP000052023">
    <property type="component" value="Unassembled WGS sequence"/>
</dbReference>
<name>A0A0R3N9P5_9BRAD</name>
<dbReference type="OrthoDB" id="9810387at2"/>
<dbReference type="InterPro" id="IPR009945">
    <property type="entry name" value="ATPase_inh_sub_z"/>
</dbReference>